<feature type="region of interest" description="Disordered" evidence="1">
    <location>
        <begin position="468"/>
        <end position="508"/>
    </location>
</feature>
<feature type="compositionally biased region" description="Polar residues" evidence="1">
    <location>
        <begin position="471"/>
        <end position="487"/>
    </location>
</feature>
<sequence length="841" mass="95449">MFDISSLKEPLEEAIEEMLCAADRCISWHNSDPAMSHQGEASRHSYQQLPGLYEAGISDRNSDVLDALQDPSLGSRYRLLLHEDNTFEYTWKLLRHGKAPMEYILEITGDWSKAVFSRDLLGIEDQHLALNARRLRFKRFSDYDSENKSWRITLKSLTRDGSDWVFTDDLDKGYRIPAFALSFLYKDDGSLVLAGLTKRLGNKLVEAQKRRLQQEKNSWRFGLNYLFETLKQHKEWYSRNQQYVQLNKDLKRAEAHVTSIRSLLSESVCKLELEAGLREAELEGRVGAYKIIFEVTRIISKLSRPLVKLQVLHSNLHSIIILSSVYRKQILKPNDSSISIYCDTFVIDIALSQGEGLLNSASLTTVQKDQFKQYPKRDEELMHSLKLLAAGDSTDFMEKVERLINRAELAVKHPEINLEQLEEDAFSKLSQISMNQYWDVKRAVDGIQLCFRDPFYCSAVFERSKKRTRVENMSNDPHSTNSSSAESNDGRANPAESNGASTSSPQSALDHGEWNCTISFIEWNGKVAFYFVGDRPLVMVGVQARRLANEALGSFTENENNSLDEKAYNELINWTNPNGTKAVVPRLYFSGDTSQCFVCPTTSDVTMRQDFLLTTKEISDGLQVDSFPVLLTSATEAKLASILGILSQNLFFHSVILSMFGSPNNLFGHRVSQMNDGVIRAMFKVDVQAPKQFTLKTSNFFDSEKEVLIDFHLKPDMTIDTKIKFHESANSPKASEMPADQTGFAPKEQQCPPDLKDLNAILQKMALVCHSVPLLMYHAMVKGLEARSKEPTGSTLLERESLMEEMQETVTPRTLATEEFQDMELSTSIKLEGAILDDMMY</sequence>
<feature type="compositionally biased region" description="Polar residues" evidence="1">
    <location>
        <begin position="495"/>
        <end position="507"/>
    </location>
</feature>
<gene>
    <name evidence="2" type="primary">AlNc14C113G6453</name>
    <name evidence="2" type="ORF">ALNC14_073050</name>
</gene>
<dbReference type="HOGENOM" id="CLU_017339_0_0_1"/>
<organism evidence="2">
    <name type="scientific">Albugo laibachii Nc14</name>
    <dbReference type="NCBI Taxonomy" id="890382"/>
    <lineage>
        <taxon>Eukaryota</taxon>
        <taxon>Sar</taxon>
        <taxon>Stramenopiles</taxon>
        <taxon>Oomycota</taxon>
        <taxon>Peronosporomycetes</taxon>
        <taxon>Albuginales</taxon>
        <taxon>Albuginaceae</taxon>
        <taxon>Albugo</taxon>
    </lineage>
</organism>
<protein>
    <submittedName>
        <fullName evidence="2">Uncharacterized protein AlNc14C113G6453</fullName>
    </submittedName>
</protein>
<evidence type="ECO:0000256" key="1">
    <source>
        <dbReference type="SAM" id="MobiDB-lite"/>
    </source>
</evidence>
<reference evidence="2" key="2">
    <citation type="submission" date="2011-02" db="EMBL/GenBank/DDBJ databases">
        <authorList>
            <person name="MacLean D."/>
        </authorList>
    </citation>
    <scope>NUCLEOTIDE SEQUENCE</scope>
</reference>
<reference evidence="2" key="1">
    <citation type="journal article" date="2011" name="PLoS Biol.">
        <title>Gene gain and loss during evolution of obligate parasitism in the white rust pathogen of Arabidopsis thaliana.</title>
        <authorList>
            <person name="Kemen E."/>
            <person name="Gardiner A."/>
            <person name="Schultz-Larsen T."/>
            <person name="Kemen A.C."/>
            <person name="Balmuth A.L."/>
            <person name="Robert-Seilaniantz A."/>
            <person name="Bailey K."/>
            <person name="Holub E."/>
            <person name="Studholme D.J."/>
            <person name="Maclean D."/>
            <person name="Jones J.D."/>
        </authorList>
    </citation>
    <scope>NUCLEOTIDE SEQUENCE</scope>
</reference>
<dbReference type="EMBL" id="FR824158">
    <property type="protein sequence ID" value="CCA21162.1"/>
    <property type="molecule type" value="Genomic_DNA"/>
</dbReference>
<dbReference type="AlphaFoldDB" id="F0WIR8"/>
<proteinExistence type="predicted"/>
<name>F0WIR8_9STRA</name>
<evidence type="ECO:0000313" key="2">
    <source>
        <dbReference type="EMBL" id="CCA21162.1"/>
    </source>
</evidence>
<accession>F0WIR8</accession>